<proteinExistence type="inferred from homology"/>
<dbReference type="GO" id="GO:0008483">
    <property type="term" value="F:transaminase activity"/>
    <property type="evidence" value="ECO:0007669"/>
    <property type="project" value="UniProtKB-KW"/>
</dbReference>
<evidence type="ECO:0000256" key="6">
    <source>
        <dbReference type="ARBA" id="ARBA00023125"/>
    </source>
</evidence>
<evidence type="ECO:0000259" key="8">
    <source>
        <dbReference type="PROSITE" id="PS50949"/>
    </source>
</evidence>
<dbReference type="InterPro" id="IPR015421">
    <property type="entry name" value="PyrdxlP-dep_Trfase_major"/>
</dbReference>
<feature type="domain" description="HTH gntR-type" evidence="8">
    <location>
        <begin position="1"/>
        <end position="69"/>
    </location>
</feature>
<organism evidence="9 10">
    <name type="scientific">Paenibacillus aquistagni</name>
    <dbReference type="NCBI Taxonomy" id="1852522"/>
    <lineage>
        <taxon>Bacteria</taxon>
        <taxon>Bacillati</taxon>
        <taxon>Bacillota</taxon>
        <taxon>Bacilli</taxon>
        <taxon>Bacillales</taxon>
        <taxon>Paenibacillaceae</taxon>
        <taxon>Paenibacillus</taxon>
    </lineage>
</organism>
<comment type="cofactor">
    <cofactor evidence="1">
        <name>pyridoxal 5'-phosphate</name>
        <dbReference type="ChEBI" id="CHEBI:597326"/>
    </cofactor>
</comment>
<dbReference type="Gene3D" id="1.10.10.10">
    <property type="entry name" value="Winged helix-like DNA-binding domain superfamily/Winged helix DNA-binding domain"/>
    <property type="match status" value="1"/>
</dbReference>
<dbReference type="AlphaFoldDB" id="A0A1X7K4S6"/>
<keyword evidence="4" id="KW-0663">Pyridoxal phosphate</keyword>
<evidence type="ECO:0000256" key="1">
    <source>
        <dbReference type="ARBA" id="ARBA00001933"/>
    </source>
</evidence>
<dbReference type="CDD" id="cd00609">
    <property type="entry name" value="AAT_like"/>
    <property type="match status" value="1"/>
</dbReference>
<dbReference type="SUPFAM" id="SSF53383">
    <property type="entry name" value="PLP-dependent transferases"/>
    <property type="match status" value="1"/>
</dbReference>
<dbReference type="GO" id="GO:0003677">
    <property type="term" value="F:DNA binding"/>
    <property type="evidence" value="ECO:0007669"/>
    <property type="project" value="UniProtKB-KW"/>
</dbReference>
<sequence>MVKYRQISYAIADAIKHSHYKEGERLPSIRELADKHQCSKSTIIQALQELEQRQLIYSVPRSGHYVLKKGFLPTAPPAECYDFATAAPDWNAFPYDEFHQCIRKALDVYQQELFIYGMPNGLPSLIKTMERHLQDHQVFVSPEQIVVTAGVQEALFILMSIPFPNNKQNILVEQPSYHLLIDYLNKYEIPAIGIERTEQGIDLDELERLFREEEIKCFYTMPRFHNPLGTSYSTEEKKAIVKLADQYDVYLVEDDFLVDYDSNSKADPMYSYDMKERVIYLKSFSKILFPGLRVGIAVLPKPLLPAFQQFKLFMNIDSSILSQAALDIYINSGMFNHHRSRIRAPYEERSHALNNGVRLMKAELQGVLLRSPLTSCMHTHVELDRRVNMNTLAQQMKKRKVEIDMLERNYLQGFPRSKIAKLNVSNIPIAHIPEGIQRLIEAIKASLLG</sequence>
<dbReference type="CDD" id="cd07377">
    <property type="entry name" value="WHTH_GntR"/>
    <property type="match status" value="1"/>
</dbReference>
<evidence type="ECO:0000313" key="10">
    <source>
        <dbReference type="Proteomes" id="UP000193834"/>
    </source>
</evidence>
<dbReference type="InterPro" id="IPR000524">
    <property type="entry name" value="Tscrpt_reg_HTH_GntR"/>
</dbReference>
<comment type="similarity">
    <text evidence="2">In the C-terminal section; belongs to the class-I pyridoxal-phosphate-dependent aminotransferase family.</text>
</comment>
<evidence type="ECO:0000256" key="3">
    <source>
        <dbReference type="ARBA" id="ARBA00022576"/>
    </source>
</evidence>
<dbReference type="GO" id="GO:0030170">
    <property type="term" value="F:pyridoxal phosphate binding"/>
    <property type="evidence" value="ECO:0007669"/>
    <property type="project" value="InterPro"/>
</dbReference>
<keyword evidence="10" id="KW-1185">Reference proteome</keyword>
<dbReference type="SMART" id="SM00345">
    <property type="entry name" value="HTH_GNTR"/>
    <property type="match status" value="1"/>
</dbReference>
<dbReference type="InterPro" id="IPR036390">
    <property type="entry name" value="WH_DNA-bd_sf"/>
</dbReference>
<keyword evidence="6 9" id="KW-0238">DNA-binding</keyword>
<keyword evidence="7" id="KW-0804">Transcription</keyword>
<accession>A0A1X7K4S6</accession>
<dbReference type="Pfam" id="PF00155">
    <property type="entry name" value="Aminotran_1_2"/>
    <property type="match status" value="1"/>
</dbReference>
<dbReference type="InterPro" id="IPR004839">
    <property type="entry name" value="Aminotransferase_I/II_large"/>
</dbReference>
<dbReference type="Pfam" id="PF00392">
    <property type="entry name" value="GntR"/>
    <property type="match status" value="1"/>
</dbReference>
<dbReference type="EMBL" id="FXAZ01000002">
    <property type="protein sequence ID" value="SMG36018.1"/>
    <property type="molecule type" value="Genomic_DNA"/>
</dbReference>
<dbReference type="STRING" id="1852522.SAMN06295960_2073"/>
<dbReference type="SUPFAM" id="SSF46785">
    <property type="entry name" value="Winged helix' DNA-binding domain"/>
    <property type="match status" value="1"/>
</dbReference>
<protein>
    <submittedName>
        <fullName evidence="9">DNA-binding transcriptional regulator, MocR family, contains an aminotransferase domain</fullName>
    </submittedName>
</protein>
<dbReference type="PROSITE" id="PS50949">
    <property type="entry name" value="HTH_GNTR"/>
    <property type="match status" value="1"/>
</dbReference>
<keyword evidence="5" id="KW-0805">Transcription regulation</keyword>
<gene>
    <name evidence="9" type="ORF">SAMN06295960_2073</name>
</gene>
<reference evidence="9 10" key="1">
    <citation type="submission" date="2017-04" db="EMBL/GenBank/DDBJ databases">
        <authorList>
            <person name="Afonso C.L."/>
            <person name="Miller P.J."/>
            <person name="Scott M.A."/>
            <person name="Spackman E."/>
            <person name="Goraichik I."/>
            <person name="Dimitrov K.M."/>
            <person name="Suarez D.L."/>
            <person name="Swayne D.E."/>
        </authorList>
    </citation>
    <scope>NUCLEOTIDE SEQUENCE [LARGE SCALE GENOMIC DNA]</scope>
    <source>
        <strain evidence="9 10">11</strain>
    </source>
</reference>
<evidence type="ECO:0000256" key="5">
    <source>
        <dbReference type="ARBA" id="ARBA00023015"/>
    </source>
</evidence>
<dbReference type="RefSeq" id="WP_085494287.1">
    <property type="nucleotide sequence ID" value="NZ_FXAZ01000002.1"/>
</dbReference>
<dbReference type="PANTHER" id="PTHR46577:SF1">
    <property type="entry name" value="HTH-TYPE TRANSCRIPTIONAL REGULATORY PROTEIN GABR"/>
    <property type="match status" value="1"/>
</dbReference>
<evidence type="ECO:0000256" key="7">
    <source>
        <dbReference type="ARBA" id="ARBA00023163"/>
    </source>
</evidence>
<dbReference type="InterPro" id="IPR051446">
    <property type="entry name" value="HTH_trans_reg/aminotransferase"/>
</dbReference>
<dbReference type="PANTHER" id="PTHR46577">
    <property type="entry name" value="HTH-TYPE TRANSCRIPTIONAL REGULATORY PROTEIN GABR"/>
    <property type="match status" value="1"/>
</dbReference>
<dbReference type="Proteomes" id="UP000193834">
    <property type="component" value="Unassembled WGS sequence"/>
</dbReference>
<dbReference type="InterPro" id="IPR036388">
    <property type="entry name" value="WH-like_DNA-bd_sf"/>
</dbReference>
<evidence type="ECO:0000256" key="2">
    <source>
        <dbReference type="ARBA" id="ARBA00005384"/>
    </source>
</evidence>
<dbReference type="GO" id="GO:0003700">
    <property type="term" value="F:DNA-binding transcription factor activity"/>
    <property type="evidence" value="ECO:0007669"/>
    <property type="project" value="InterPro"/>
</dbReference>
<keyword evidence="9" id="KW-0808">Transferase</keyword>
<evidence type="ECO:0000313" key="9">
    <source>
        <dbReference type="EMBL" id="SMG36018.1"/>
    </source>
</evidence>
<keyword evidence="3 9" id="KW-0032">Aminotransferase</keyword>
<dbReference type="Gene3D" id="3.40.640.10">
    <property type="entry name" value="Type I PLP-dependent aspartate aminotransferase-like (Major domain)"/>
    <property type="match status" value="1"/>
</dbReference>
<name>A0A1X7K4S6_9BACL</name>
<dbReference type="InterPro" id="IPR015424">
    <property type="entry name" value="PyrdxlP-dep_Trfase"/>
</dbReference>
<evidence type="ECO:0000256" key="4">
    <source>
        <dbReference type="ARBA" id="ARBA00022898"/>
    </source>
</evidence>